<name>A0ABT9KSY6_9ACTN</name>
<evidence type="ECO:0000313" key="1">
    <source>
        <dbReference type="EMBL" id="MDP9611550.1"/>
    </source>
</evidence>
<sequence length="1204" mass="133676">MHSDFDGTPLTVVRSFKEAHPNGLIAIDDIHPESVDELRGHIARIPGIGPDIRQDMLNRYLKTSTEGERLDVLDEVGSLGVKKVAEKHGLSAEEGLTLYNAYRSRIGAQQEGLRRYSAATMPGEAVHVDEFMSEGGKLSVHPNMVTRLANDHVMIDLQALDRTLARHASAIKALRTKGYGNPDWITDRLDWFNHLWKFGTLFRLGYIPRVLGDDLAGQVARLGAATMAMRAGYGVKNLATNLAHWKPTSHYEAREAAAREGLRYADEEIARIQPSALALRARVKAHEALNQGQVAKAQRLRQAAEAKLASLPEDAPAARRSALGKQIEKHRKTERLAADRLKAGLPSKQARLSELDEQLAHLVSGREDSLAAIDAAKSARERGFRQSSQLYKSPEVAPGVVLPPALGGNKGEYFQKMISSDDSLHNLFSSNKQLVHNNLIRSFSHSGVSISYPQDSKLFVSSWHQAINQQIMQDQLALQAVKGASIEDMTKWLTTTPAGRAYRKRLGIKHASDERLAASVYHDVAEYLPTPEIRQAALKGEADEAFLAKAAEDGMHPFEVHTTQLGETLAGSNRLSQGMDRVIDSWFKTVASLPADRMARHPLFNQLYEGHGRQLAAQELKQGAKLAQKDADRIAETARRLALRDTRKLVFDIAHRSDAAHALRFISPFFAATTEAWQRWSRIIADRPQVVGYAHNFFNAPASWGWMQDQDGNRILADGTVIDPVTGKKRLVPKGDRFIMARVPKFLADGPVGKAFGMDPSGRWLISQDSMNLVTQGDPWFNPGTGPIVSIPVNEFVKDKPSDAELARKLGVLPFGPVTGGFLGQNPLGRAADQVLPPAVKNFLTAFDTSDERYQRVKLQIMQRAAYEHANLGKPMPSAKAIADMTRNYWFFSATSAFLQPFATQKPDKYQFFRDQYNNLRRKNPLTADEEYLKRFGESHFIFAQAASDGSGIPATKKAVQLSKEYGDIIATNPELASLIVGPEGNGPFSPEAYAYQLTTPLVPGGAEMQRRKLSADEAMAENQRRLGWAKYSQMMNRITAELHKRGLNSFADEGAEDLTDMRAAVARLYGDPLMPDGSRNPYYNEEWSKDFFTLDARRYDRLIPALTEVANSRLAEDPNRSDLRVLREYLTGRKAVLAVLAERDKDGGAKTLGAKANADLAQSWSRYVDSLIEKDTRFGDLHHRYLTRDMGVDLQDIANEEAA</sequence>
<gene>
    <name evidence="1" type="ORF">JOF35_003827</name>
</gene>
<reference evidence="1 2" key="1">
    <citation type="submission" date="2023-07" db="EMBL/GenBank/DDBJ databases">
        <title>Sequencing the genomes of 1000 actinobacteria strains.</title>
        <authorList>
            <person name="Klenk H.-P."/>
        </authorList>
    </citation>
    <scope>NUCLEOTIDE SEQUENCE [LARGE SCALE GENOMIC DNA]</scope>
    <source>
        <strain evidence="1 2">DSM 41600</strain>
    </source>
</reference>
<organism evidence="1 2">
    <name type="scientific">Streptomyces demainii</name>
    <dbReference type="NCBI Taxonomy" id="588122"/>
    <lineage>
        <taxon>Bacteria</taxon>
        <taxon>Bacillati</taxon>
        <taxon>Actinomycetota</taxon>
        <taxon>Actinomycetes</taxon>
        <taxon>Kitasatosporales</taxon>
        <taxon>Streptomycetaceae</taxon>
        <taxon>Streptomyces</taxon>
    </lineage>
</organism>
<dbReference type="Proteomes" id="UP001234880">
    <property type="component" value="Unassembled WGS sequence"/>
</dbReference>
<accession>A0ABT9KSY6</accession>
<comment type="caution">
    <text evidence="1">The sequence shown here is derived from an EMBL/GenBank/DDBJ whole genome shotgun (WGS) entry which is preliminary data.</text>
</comment>
<keyword evidence="2" id="KW-1185">Reference proteome</keyword>
<evidence type="ECO:0008006" key="3">
    <source>
        <dbReference type="Google" id="ProtNLM"/>
    </source>
</evidence>
<protein>
    <recommendedName>
        <fullName evidence="3">Large polyvalent protein associated domain-containing protein</fullName>
    </recommendedName>
</protein>
<dbReference type="EMBL" id="JAURUE010000001">
    <property type="protein sequence ID" value="MDP9611550.1"/>
    <property type="molecule type" value="Genomic_DNA"/>
</dbReference>
<evidence type="ECO:0000313" key="2">
    <source>
        <dbReference type="Proteomes" id="UP001234880"/>
    </source>
</evidence>
<dbReference type="RefSeq" id="WP_307110841.1">
    <property type="nucleotide sequence ID" value="NZ_JAURUE010000001.1"/>
</dbReference>
<proteinExistence type="predicted"/>